<gene>
    <name evidence="8" type="primary">Cni-hlh-2</name>
    <name evidence="8" type="synonym">Cnig_chr_I.g1734</name>
    <name evidence="8" type="ORF">B9Z55_001734</name>
</gene>
<proteinExistence type="predicted"/>
<accession>A0A2G5VH26</accession>
<reference evidence="9" key="1">
    <citation type="submission" date="2017-10" db="EMBL/GenBank/DDBJ databases">
        <title>Rapid genome shrinkage in a self-fertile nematode reveals novel sperm competition proteins.</title>
        <authorList>
            <person name="Yin D."/>
            <person name="Schwarz E.M."/>
            <person name="Thomas C.G."/>
            <person name="Felde R.L."/>
            <person name="Korf I.F."/>
            <person name="Cutter A.D."/>
            <person name="Schartner C.M."/>
            <person name="Ralston E.J."/>
            <person name="Meyer B.J."/>
            <person name="Haag E.S."/>
        </authorList>
    </citation>
    <scope>NUCLEOTIDE SEQUENCE [LARGE SCALE GENOMIC DNA]</scope>
    <source>
        <strain evidence="9">JU1422</strain>
    </source>
</reference>
<comment type="caution">
    <text evidence="8">The sequence shown here is derived from an EMBL/GenBank/DDBJ whole genome shotgun (WGS) entry which is preliminary data.</text>
</comment>
<dbReference type="InterPro" id="IPR051098">
    <property type="entry name" value="NeuroDiff_E-box_TFs"/>
</dbReference>
<evidence type="ECO:0000313" key="9">
    <source>
        <dbReference type="Proteomes" id="UP000230233"/>
    </source>
</evidence>
<evidence type="ECO:0000256" key="3">
    <source>
        <dbReference type="ARBA" id="ARBA00023125"/>
    </source>
</evidence>
<keyword evidence="2" id="KW-0805">Transcription regulation</keyword>
<feature type="region of interest" description="Disordered" evidence="6">
    <location>
        <begin position="389"/>
        <end position="411"/>
    </location>
</feature>
<dbReference type="Gene3D" id="4.10.280.10">
    <property type="entry name" value="Helix-loop-helix DNA-binding domain"/>
    <property type="match status" value="1"/>
</dbReference>
<dbReference type="PROSITE" id="PS50888">
    <property type="entry name" value="BHLH"/>
    <property type="match status" value="1"/>
</dbReference>
<keyword evidence="3" id="KW-0238">DNA-binding</keyword>
<dbReference type="PANTHER" id="PTHR11793">
    <property type="entry name" value="BASIC HELIX-LOOP-HELIX TRANSCRIPTION FACTOR"/>
    <property type="match status" value="1"/>
</dbReference>
<evidence type="ECO:0000256" key="2">
    <source>
        <dbReference type="ARBA" id="ARBA00023015"/>
    </source>
</evidence>
<evidence type="ECO:0000313" key="8">
    <source>
        <dbReference type="EMBL" id="PIC51078.1"/>
    </source>
</evidence>
<dbReference type="Proteomes" id="UP000230233">
    <property type="component" value="Chromosome I"/>
</dbReference>
<keyword evidence="9" id="KW-1185">Reference proteome</keyword>
<dbReference type="GO" id="GO:0005634">
    <property type="term" value="C:nucleus"/>
    <property type="evidence" value="ECO:0007669"/>
    <property type="project" value="UniProtKB-SubCell"/>
</dbReference>
<sequence length="411" mass="43384">MTDPNVGQLPSASTVAAAAAIAQPPVMLQGYDYSYGLDPGALNMTDYWSGYHLNAYPSLQPSEIDYSAAAFLTATQPPQPPQPADTTPASVPVPTPDVKPHLAPSPQTTTSPTSTASDTKTSIVELKSSSANTSAEIAVAAAAAAASVAAAQPAVSAANPPPQGPLDAMSSMYGQWPSAYTGYDAKASGSVNPYLHTIPPAAYPFPGAEHQASAELSFYQTPQNGQPNGLGSDANLADYGHQFAGAAMSPHFDMYGMQGMPTGSSSSSGVGVGRGEKSASRTGSRRRQQGAPPSSGAMTRHSSSSRLSDNESVSNDEKDTDRRSQNNARERIRVKDINSAFKELGRMCTQHNQNTERNQTKLGILHNAVAVITQLEEQVRQRNMNPKAMVGMKRKPDSDKIEESTFGHPRY</sequence>
<evidence type="ECO:0000256" key="6">
    <source>
        <dbReference type="SAM" id="MobiDB-lite"/>
    </source>
</evidence>
<comment type="subcellular location">
    <subcellularLocation>
        <location evidence="1">Nucleus</location>
    </subcellularLocation>
</comment>
<dbReference type="GO" id="GO:0000978">
    <property type="term" value="F:RNA polymerase II cis-regulatory region sequence-specific DNA binding"/>
    <property type="evidence" value="ECO:0007669"/>
    <property type="project" value="TreeGrafter"/>
</dbReference>
<keyword evidence="5" id="KW-0539">Nucleus</keyword>
<evidence type="ECO:0000259" key="7">
    <source>
        <dbReference type="PROSITE" id="PS50888"/>
    </source>
</evidence>
<evidence type="ECO:0000256" key="5">
    <source>
        <dbReference type="ARBA" id="ARBA00023242"/>
    </source>
</evidence>
<evidence type="ECO:0000256" key="4">
    <source>
        <dbReference type="ARBA" id="ARBA00023163"/>
    </source>
</evidence>
<feature type="compositionally biased region" description="Basic and acidic residues" evidence="6">
    <location>
        <begin position="394"/>
        <end position="405"/>
    </location>
</feature>
<feature type="domain" description="BHLH" evidence="7">
    <location>
        <begin position="321"/>
        <end position="375"/>
    </location>
</feature>
<evidence type="ECO:0000256" key="1">
    <source>
        <dbReference type="ARBA" id="ARBA00004123"/>
    </source>
</evidence>
<dbReference type="GO" id="GO:0000785">
    <property type="term" value="C:chromatin"/>
    <property type="evidence" value="ECO:0007669"/>
    <property type="project" value="TreeGrafter"/>
</dbReference>
<dbReference type="AlphaFoldDB" id="A0A2G5VH26"/>
<feature type="compositionally biased region" description="Polar residues" evidence="6">
    <location>
        <begin position="296"/>
        <end position="313"/>
    </location>
</feature>
<feature type="compositionally biased region" description="Basic and acidic residues" evidence="6">
    <location>
        <begin position="315"/>
        <end position="331"/>
    </location>
</feature>
<dbReference type="EMBL" id="PDUG01000001">
    <property type="protein sequence ID" value="PIC51078.1"/>
    <property type="molecule type" value="Genomic_DNA"/>
</dbReference>
<keyword evidence="4" id="KW-0804">Transcription</keyword>
<feature type="region of interest" description="Disordered" evidence="6">
    <location>
        <begin position="257"/>
        <end position="331"/>
    </location>
</feature>
<dbReference type="SMART" id="SM00353">
    <property type="entry name" value="HLH"/>
    <property type="match status" value="1"/>
</dbReference>
<dbReference type="STRING" id="1611254.A0A2G5VH26"/>
<dbReference type="Pfam" id="PF00010">
    <property type="entry name" value="HLH"/>
    <property type="match status" value="1"/>
</dbReference>
<feature type="compositionally biased region" description="Low complexity" evidence="6">
    <location>
        <begin position="104"/>
        <end position="121"/>
    </location>
</feature>
<dbReference type="SUPFAM" id="SSF47459">
    <property type="entry name" value="HLH, helix-loop-helix DNA-binding domain"/>
    <property type="match status" value="1"/>
</dbReference>
<dbReference type="GO" id="GO:0000981">
    <property type="term" value="F:DNA-binding transcription factor activity, RNA polymerase II-specific"/>
    <property type="evidence" value="ECO:0007669"/>
    <property type="project" value="TreeGrafter"/>
</dbReference>
<dbReference type="PANTHER" id="PTHR11793:SF13">
    <property type="entry name" value="PROTEIN DAUGHTERLESS"/>
    <property type="match status" value="1"/>
</dbReference>
<feature type="region of interest" description="Disordered" evidence="6">
    <location>
        <begin position="74"/>
        <end position="121"/>
    </location>
</feature>
<dbReference type="GO" id="GO:0046983">
    <property type="term" value="F:protein dimerization activity"/>
    <property type="evidence" value="ECO:0007669"/>
    <property type="project" value="InterPro"/>
</dbReference>
<dbReference type="FunFam" id="4.10.280.10:FF:000132">
    <property type="entry name" value="CRE-HLH-2 protein"/>
    <property type="match status" value="1"/>
</dbReference>
<dbReference type="InterPro" id="IPR011598">
    <property type="entry name" value="bHLH_dom"/>
</dbReference>
<dbReference type="GO" id="GO:0005667">
    <property type="term" value="C:transcription regulator complex"/>
    <property type="evidence" value="ECO:0007669"/>
    <property type="project" value="TreeGrafter"/>
</dbReference>
<name>A0A2G5VH26_9PELO</name>
<organism evidence="8 9">
    <name type="scientific">Caenorhabditis nigoni</name>
    <dbReference type="NCBI Taxonomy" id="1611254"/>
    <lineage>
        <taxon>Eukaryota</taxon>
        <taxon>Metazoa</taxon>
        <taxon>Ecdysozoa</taxon>
        <taxon>Nematoda</taxon>
        <taxon>Chromadorea</taxon>
        <taxon>Rhabditida</taxon>
        <taxon>Rhabditina</taxon>
        <taxon>Rhabditomorpha</taxon>
        <taxon>Rhabditoidea</taxon>
        <taxon>Rhabditidae</taxon>
        <taxon>Peloderinae</taxon>
        <taxon>Caenorhabditis</taxon>
    </lineage>
</organism>
<dbReference type="InterPro" id="IPR036638">
    <property type="entry name" value="HLH_DNA-bd_sf"/>
</dbReference>
<protein>
    <recommendedName>
        <fullName evidence="7">BHLH domain-containing protein</fullName>
    </recommendedName>
</protein>
<dbReference type="OrthoDB" id="10034090at2759"/>